<dbReference type="CDD" id="cd02570">
    <property type="entry name" value="PseudoU_synth_EcTruA"/>
    <property type="match status" value="1"/>
</dbReference>
<dbReference type="Gene3D" id="3.30.70.580">
    <property type="entry name" value="Pseudouridine synthase I, catalytic domain, N-terminal subdomain"/>
    <property type="match status" value="1"/>
</dbReference>
<evidence type="ECO:0000256" key="5">
    <source>
        <dbReference type="PIRSR" id="PIRSR001430-1"/>
    </source>
</evidence>
<name>A0A133XY16_9LACT</name>
<feature type="domain" description="Pseudouridine synthase I TruA alpha/beta" evidence="8">
    <location>
        <begin position="157"/>
        <end position="256"/>
    </location>
</feature>
<dbReference type="InterPro" id="IPR001406">
    <property type="entry name" value="PsdUridine_synth_TruA"/>
</dbReference>
<dbReference type="GO" id="GO:0031119">
    <property type="term" value="P:tRNA pseudouridine synthesis"/>
    <property type="evidence" value="ECO:0007669"/>
    <property type="project" value="UniProtKB-UniRule"/>
</dbReference>
<dbReference type="HAMAP" id="MF_00171">
    <property type="entry name" value="TruA"/>
    <property type="match status" value="1"/>
</dbReference>
<organism evidence="9 10">
    <name type="scientific">Aerococcus christensenii</name>
    <dbReference type="NCBI Taxonomy" id="87541"/>
    <lineage>
        <taxon>Bacteria</taxon>
        <taxon>Bacillati</taxon>
        <taxon>Bacillota</taxon>
        <taxon>Bacilli</taxon>
        <taxon>Lactobacillales</taxon>
        <taxon>Aerococcaceae</taxon>
        <taxon>Aerococcus</taxon>
    </lineage>
</organism>
<reference evidence="9 10" key="1">
    <citation type="submission" date="2016-01" db="EMBL/GenBank/DDBJ databases">
        <authorList>
            <person name="Oliw E.H."/>
        </authorList>
    </citation>
    <scope>NUCLEOTIDE SEQUENCE [LARGE SCALE GENOMIC DNA]</scope>
    <source>
        <strain evidence="9 10">KA00635</strain>
    </source>
</reference>
<gene>
    <name evidence="4" type="primary">truA</name>
    <name evidence="9" type="ORF">HMPREF3187_01162</name>
</gene>
<dbReference type="InterPro" id="IPR020094">
    <property type="entry name" value="TruA/RsuA/RluB/E/F_N"/>
</dbReference>
<evidence type="ECO:0000256" key="4">
    <source>
        <dbReference type="HAMAP-Rule" id="MF_00171"/>
    </source>
</evidence>
<dbReference type="EC" id="5.4.99.12" evidence="4"/>
<dbReference type="InterPro" id="IPR020095">
    <property type="entry name" value="PsdUridine_synth_TruA_C"/>
</dbReference>
<evidence type="ECO:0000313" key="9">
    <source>
        <dbReference type="EMBL" id="KXB35825.1"/>
    </source>
</evidence>
<proteinExistence type="inferred from homology"/>
<dbReference type="InterPro" id="IPR020103">
    <property type="entry name" value="PsdUridine_synth_cat_dom_sf"/>
</dbReference>
<dbReference type="InterPro" id="IPR020097">
    <property type="entry name" value="PsdUridine_synth_TruA_a/b_dom"/>
</dbReference>
<dbReference type="PANTHER" id="PTHR11142:SF0">
    <property type="entry name" value="TRNA PSEUDOURIDINE SYNTHASE-LIKE 1"/>
    <property type="match status" value="1"/>
</dbReference>
<dbReference type="Gene3D" id="3.30.70.660">
    <property type="entry name" value="Pseudouridine synthase I, catalytic domain, C-terminal subdomain"/>
    <property type="match status" value="1"/>
</dbReference>
<dbReference type="Proteomes" id="UP000070422">
    <property type="component" value="Unassembled WGS sequence"/>
</dbReference>
<dbReference type="GO" id="GO:0003723">
    <property type="term" value="F:RNA binding"/>
    <property type="evidence" value="ECO:0007669"/>
    <property type="project" value="InterPro"/>
</dbReference>
<evidence type="ECO:0000256" key="2">
    <source>
        <dbReference type="ARBA" id="ARBA00022694"/>
    </source>
</evidence>
<dbReference type="GO" id="GO:0160147">
    <property type="term" value="F:tRNA pseudouridine(38-40) synthase activity"/>
    <property type="evidence" value="ECO:0007669"/>
    <property type="project" value="UniProtKB-EC"/>
</dbReference>
<sequence>MKEKKGNKMGKRYKITMQYDGTPFVGFQVQPNGKTIQGELQRALSIMTKGQKVFVHGSGRTDAGVHALGQVAHLDYPGEIRSEDLMKALNSMTDDAIQIYQVEEVEKYFHARFHVLKKRYIYRVSLAPFISPFERNYVLHHPYRTNINRIQQALPVLLGEHNFKSFCSTKTDKTEFDRILYRAEATLSEDGKSLTFTFEGNGFLYNMVRILVGTLLQIGDGLRPVENMVYLLEAQDRQQAGPTAPACGLYLEHVSYMDLAQRIQKSEAAGFIE</sequence>
<dbReference type="FunFam" id="3.30.70.580:FF:000001">
    <property type="entry name" value="tRNA pseudouridine synthase A"/>
    <property type="match status" value="1"/>
</dbReference>
<evidence type="ECO:0000256" key="7">
    <source>
        <dbReference type="RuleBase" id="RU003792"/>
    </source>
</evidence>
<dbReference type="SUPFAM" id="SSF55120">
    <property type="entry name" value="Pseudouridine synthase"/>
    <property type="match status" value="1"/>
</dbReference>
<dbReference type="STRING" id="87541.AWM71_04660"/>
<dbReference type="PIRSF" id="PIRSF001430">
    <property type="entry name" value="tRNA_psdUrid_synth"/>
    <property type="match status" value="1"/>
</dbReference>
<keyword evidence="3 4" id="KW-0413">Isomerase</keyword>
<evidence type="ECO:0000256" key="3">
    <source>
        <dbReference type="ARBA" id="ARBA00023235"/>
    </source>
</evidence>
<comment type="subunit">
    <text evidence="4">Homodimer.</text>
</comment>
<comment type="catalytic activity">
    <reaction evidence="4 7">
        <text>uridine(38/39/40) in tRNA = pseudouridine(38/39/40) in tRNA</text>
        <dbReference type="Rhea" id="RHEA:22376"/>
        <dbReference type="Rhea" id="RHEA-COMP:10085"/>
        <dbReference type="Rhea" id="RHEA-COMP:10087"/>
        <dbReference type="ChEBI" id="CHEBI:65314"/>
        <dbReference type="ChEBI" id="CHEBI:65315"/>
        <dbReference type="EC" id="5.4.99.12"/>
    </reaction>
</comment>
<comment type="similarity">
    <text evidence="1 4 7">Belongs to the tRNA pseudouridine synthase TruA family.</text>
</comment>
<comment type="caution">
    <text evidence="4">Lacks conserved residue(s) required for the propagation of feature annotation.</text>
</comment>
<comment type="function">
    <text evidence="4">Formation of pseudouridine at positions 38, 39 and 40 in the anticodon stem and loop of transfer RNAs.</text>
</comment>
<dbReference type="Pfam" id="PF01416">
    <property type="entry name" value="PseudoU_synth_1"/>
    <property type="match status" value="2"/>
</dbReference>
<evidence type="ECO:0000256" key="1">
    <source>
        <dbReference type="ARBA" id="ARBA00009375"/>
    </source>
</evidence>
<feature type="domain" description="Pseudouridine synthase I TruA alpha/beta" evidence="8">
    <location>
        <begin position="17"/>
        <end position="113"/>
    </location>
</feature>
<evidence type="ECO:0000256" key="6">
    <source>
        <dbReference type="PIRSR" id="PIRSR001430-2"/>
    </source>
</evidence>
<accession>A0A133XY16</accession>
<feature type="binding site" evidence="4 6">
    <location>
        <position position="120"/>
    </location>
    <ligand>
        <name>substrate</name>
    </ligand>
</feature>
<evidence type="ECO:0000313" key="10">
    <source>
        <dbReference type="Proteomes" id="UP000070422"/>
    </source>
</evidence>
<comment type="caution">
    <text evidence="9">The sequence shown here is derived from an EMBL/GenBank/DDBJ whole genome shotgun (WGS) entry which is preliminary data.</text>
</comment>
<dbReference type="PANTHER" id="PTHR11142">
    <property type="entry name" value="PSEUDOURIDYLATE SYNTHASE"/>
    <property type="match status" value="1"/>
</dbReference>
<dbReference type="PATRIC" id="fig|87541.4.peg.1150"/>
<evidence type="ECO:0000259" key="8">
    <source>
        <dbReference type="Pfam" id="PF01416"/>
    </source>
</evidence>
<feature type="active site" description="Nucleophile" evidence="4 5">
    <location>
        <position position="62"/>
    </location>
</feature>
<keyword evidence="2 4" id="KW-0819">tRNA processing</keyword>
<dbReference type="NCBIfam" id="TIGR00071">
    <property type="entry name" value="hisT_truA"/>
    <property type="match status" value="1"/>
</dbReference>
<protein>
    <recommendedName>
        <fullName evidence="4">tRNA pseudouridine synthase A</fullName>
        <ecNumber evidence="4">5.4.99.12</ecNumber>
    </recommendedName>
    <alternativeName>
        <fullName evidence="4">tRNA pseudouridine(38-40) synthase</fullName>
    </alternativeName>
    <alternativeName>
        <fullName evidence="4">tRNA pseudouridylate synthase I</fullName>
    </alternativeName>
    <alternativeName>
        <fullName evidence="4">tRNA-uridine isomerase I</fullName>
    </alternativeName>
</protein>
<dbReference type="EMBL" id="LSCQ01000055">
    <property type="protein sequence ID" value="KXB35825.1"/>
    <property type="molecule type" value="Genomic_DNA"/>
</dbReference>
<dbReference type="AlphaFoldDB" id="A0A133XY16"/>
<dbReference type="RefSeq" id="WP_331709079.1">
    <property type="nucleotide sequence ID" value="NZ_JASOZP010000007.1"/>
</dbReference>